<evidence type="ECO:0000313" key="3">
    <source>
        <dbReference type="EMBL" id="KAJ4931265.1"/>
    </source>
</evidence>
<accession>A0AAD6FF12</accession>
<feature type="chain" id="PRO_5042169223" description="C-type lectin domain-containing protein" evidence="1">
    <location>
        <begin position="23"/>
        <end position="384"/>
    </location>
</feature>
<dbReference type="InterPro" id="IPR016186">
    <property type="entry name" value="C-type_lectin-like/link_sf"/>
</dbReference>
<dbReference type="SMART" id="SM00034">
    <property type="entry name" value="CLECT"/>
    <property type="match status" value="2"/>
</dbReference>
<dbReference type="SUPFAM" id="SSF56436">
    <property type="entry name" value="C-type lectin-like"/>
    <property type="match status" value="3"/>
</dbReference>
<gene>
    <name evidence="3" type="ORF">JOQ06_025562</name>
</gene>
<dbReference type="Proteomes" id="UP001219934">
    <property type="component" value="Unassembled WGS sequence"/>
</dbReference>
<dbReference type="AlphaFoldDB" id="A0AAD6FF12"/>
<keyword evidence="1" id="KW-0732">Signal</keyword>
<keyword evidence="4" id="KW-1185">Reference proteome</keyword>
<dbReference type="Gene3D" id="3.10.100.10">
    <property type="entry name" value="Mannose-Binding Protein A, subunit A"/>
    <property type="match status" value="3"/>
</dbReference>
<dbReference type="PANTHER" id="PTHR45784:SF5">
    <property type="entry name" value="C-TYPE LECTIN DOMAIN FAMILY 20 MEMBER A-RELATED"/>
    <property type="match status" value="1"/>
</dbReference>
<feature type="domain" description="C-type lectin" evidence="2">
    <location>
        <begin position="239"/>
        <end position="370"/>
    </location>
</feature>
<dbReference type="InterPro" id="IPR001304">
    <property type="entry name" value="C-type_lectin-like"/>
</dbReference>
<dbReference type="EMBL" id="JAPTMU010000015">
    <property type="protein sequence ID" value="KAJ4931265.1"/>
    <property type="molecule type" value="Genomic_DNA"/>
</dbReference>
<dbReference type="Pfam" id="PF00059">
    <property type="entry name" value="Lectin_C"/>
    <property type="match status" value="3"/>
</dbReference>
<dbReference type="PROSITE" id="PS50041">
    <property type="entry name" value="C_TYPE_LECTIN_2"/>
    <property type="match status" value="3"/>
</dbReference>
<feature type="domain" description="C-type lectin" evidence="2">
    <location>
        <begin position="34"/>
        <end position="141"/>
    </location>
</feature>
<comment type="caution">
    <text evidence="3">The sequence shown here is derived from an EMBL/GenBank/DDBJ whole genome shotgun (WGS) entry which is preliminary data.</text>
</comment>
<organism evidence="3 4">
    <name type="scientific">Pogonophryne albipinna</name>
    <dbReference type="NCBI Taxonomy" id="1090488"/>
    <lineage>
        <taxon>Eukaryota</taxon>
        <taxon>Metazoa</taxon>
        <taxon>Chordata</taxon>
        <taxon>Craniata</taxon>
        <taxon>Vertebrata</taxon>
        <taxon>Euteleostomi</taxon>
        <taxon>Actinopterygii</taxon>
        <taxon>Neopterygii</taxon>
        <taxon>Teleostei</taxon>
        <taxon>Neoteleostei</taxon>
        <taxon>Acanthomorphata</taxon>
        <taxon>Eupercaria</taxon>
        <taxon>Perciformes</taxon>
        <taxon>Notothenioidei</taxon>
        <taxon>Pogonophryne</taxon>
    </lineage>
</organism>
<dbReference type="InterPro" id="IPR016187">
    <property type="entry name" value="CTDL_fold"/>
</dbReference>
<proteinExistence type="predicted"/>
<reference evidence="3" key="1">
    <citation type="submission" date="2022-11" db="EMBL/GenBank/DDBJ databases">
        <title>Chromosome-level genome of Pogonophryne albipinna.</title>
        <authorList>
            <person name="Jo E."/>
        </authorList>
    </citation>
    <scope>NUCLEOTIDE SEQUENCE</scope>
    <source>
        <strain evidence="3">SGF0006</strain>
        <tissue evidence="3">Muscle</tissue>
    </source>
</reference>
<evidence type="ECO:0000313" key="4">
    <source>
        <dbReference type="Proteomes" id="UP001219934"/>
    </source>
</evidence>
<sequence>MVNSRSELTLSLLLFSALCLEAFIIELEVYSPAQRMNWSEARLYCQRNHVDLTAGNITDISGLNGFLLNASQVWMRHSRVPLNDSAWRWIDPKGGEGVSGRDFSQRVLWADGEQSDHCALVDADLKWHSVRCSSPHPFFCTEVNEIKYHDQRKDWYAASDSCSDKSDSYLATITMNNTGKFKSAGWIGLHRKAGETWSWIGDQQSDFRNWAQGEPCYADCGSFDPVNQKFHSKACSTELSFLCYDDNLVVVNENKTWEDALKHCRKMESPCEDEPSPCIYKHDLLSLEVLADYNYVRDRIYKATTDEVWTSLRFLGGEWRWSNGQQLEDQSQTMLPDCPSQWKHCGTLSKHDTNHWITRNCLERRNFICYRYKTVSNQTDYLGV</sequence>
<protein>
    <recommendedName>
        <fullName evidence="2">C-type lectin domain-containing protein</fullName>
    </recommendedName>
</protein>
<dbReference type="PANTHER" id="PTHR45784">
    <property type="entry name" value="C-TYPE LECTIN DOMAIN FAMILY 20 MEMBER A-RELATED"/>
    <property type="match status" value="1"/>
</dbReference>
<evidence type="ECO:0000259" key="2">
    <source>
        <dbReference type="PROSITE" id="PS50041"/>
    </source>
</evidence>
<feature type="domain" description="C-type lectin" evidence="2">
    <location>
        <begin position="136"/>
        <end position="244"/>
    </location>
</feature>
<dbReference type="CDD" id="cd00037">
    <property type="entry name" value="CLECT"/>
    <property type="match status" value="1"/>
</dbReference>
<feature type="signal peptide" evidence="1">
    <location>
        <begin position="1"/>
        <end position="22"/>
    </location>
</feature>
<evidence type="ECO:0000256" key="1">
    <source>
        <dbReference type="SAM" id="SignalP"/>
    </source>
</evidence>
<name>A0AAD6FF12_9TELE</name>